<evidence type="ECO:0000313" key="6">
    <source>
        <dbReference type="Proteomes" id="UP001523230"/>
    </source>
</evidence>
<dbReference type="CDD" id="cd03794">
    <property type="entry name" value="GT4_WbuB-like"/>
    <property type="match status" value="1"/>
</dbReference>
<dbReference type="Proteomes" id="UP001523230">
    <property type="component" value="Unassembled WGS sequence"/>
</dbReference>
<proteinExistence type="predicted"/>
<feature type="domain" description="Glycosyltransferase subfamily 4-like N-terminal" evidence="4">
    <location>
        <begin position="22"/>
        <end position="169"/>
    </location>
</feature>
<dbReference type="PANTHER" id="PTHR12526:SF629">
    <property type="entry name" value="TEICHURONIC ACID BIOSYNTHESIS GLYCOSYLTRANSFERASE TUAH-RELATED"/>
    <property type="match status" value="1"/>
</dbReference>
<dbReference type="EMBL" id="QFDM01000002">
    <property type="protein sequence ID" value="MCM2466076.1"/>
    <property type="molecule type" value="Genomic_DNA"/>
</dbReference>
<dbReference type="AlphaFoldDB" id="A0ABD4TBL6"/>
<dbReference type="InterPro" id="IPR028098">
    <property type="entry name" value="Glyco_trans_4-like_N"/>
</dbReference>
<dbReference type="Pfam" id="PF00534">
    <property type="entry name" value="Glycos_transf_1"/>
    <property type="match status" value="1"/>
</dbReference>
<dbReference type="GO" id="GO:0016757">
    <property type="term" value="F:glycosyltransferase activity"/>
    <property type="evidence" value="ECO:0007669"/>
    <property type="project" value="UniProtKB-KW"/>
</dbReference>
<dbReference type="Pfam" id="PF13579">
    <property type="entry name" value="Glyco_trans_4_4"/>
    <property type="match status" value="1"/>
</dbReference>
<evidence type="ECO:0000313" key="5">
    <source>
        <dbReference type="EMBL" id="MCM2466076.1"/>
    </source>
</evidence>
<evidence type="ECO:0000256" key="1">
    <source>
        <dbReference type="ARBA" id="ARBA00022676"/>
    </source>
</evidence>
<evidence type="ECO:0008006" key="7">
    <source>
        <dbReference type="Google" id="ProtNLM"/>
    </source>
</evidence>
<keyword evidence="1" id="KW-0328">Glycosyltransferase</keyword>
<reference evidence="5 6" key="1">
    <citation type="submission" date="2018-05" db="EMBL/GenBank/DDBJ databases">
        <title>Isolation and characterization of genus Methanoculleus species and their viruses from deep sea marine sediment offshore southwestern Taiwan.</title>
        <authorList>
            <person name="Wei W.-H."/>
            <person name="Chen W.-C."/>
            <person name="Lai M.-C."/>
            <person name="Chen S.-C."/>
        </authorList>
    </citation>
    <scope>NUCLEOTIDE SEQUENCE [LARGE SCALE GENOMIC DNA]</scope>
    <source>
        <strain evidence="5 6">CWC-02</strain>
    </source>
</reference>
<sequence>MKVCLLTTVHQYNDQRIFFKEARSLVKQFPVTLIAPDESGWSKTVDDVSVVTVKRASSKLLHFVTVWRVFVAGLRIDCSVVHCHEPSSLLVSVLLKALQGKQVVYDSHEHYGSLLASDPLFPQPIKGFIRTATDIFERLLIPFVDAVITVDEDLAGKYRHFGHKNVSIVANYPQLDIFDSIPASDHGWDLVYVGGISNERGIFQMIEAAERTNCSLACIGHYVNLQNEETIKKYIQERGCSNVHIIGWRPQPDVISAIKSSKICFSLLHPSPVWDTAVPVKLLEYMSCGKPVIASDLPGISSVVESAECGLTVNPSDVDSIVTAVQYLMENPQAATAMAENGRRITKMKYNWSVAEGVLYDVMGSLAH</sequence>
<dbReference type="RefSeq" id="WP_250987338.1">
    <property type="nucleotide sequence ID" value="NZ_QFDM01000002.1"/>
</dbReference>
<dbReference type="InterPro" id="IPR001296">
    <property type="entry name" value="Glyco_trans_1"/>
</dbReference>
<evidence type="ECO:0000259" key="3">
    <source>
        <dbReference type="Pfam" id="PF00534"/>
    </source>
</evidence>
<dbReference type="SUPFAM" id="SSF53756">
    <property type="entry name" value="UDP-Glycosyltransferase/glycogen phosphorylase"/>
    <property type="match status" value="1"/>
</dbReference>
<keyword evidence="6" id="KW-1185">Reference proteome</keyword>
<gene>
    <name evidence="5" type="ORF">DIC75_07050</name>
</gene>
<protein>
    <recommendedName>
        <fullName evidence="7">Glycosyl transferase group 1</fullName>
    </recommendedName>
</protein>
<accession>A0ABD4TBL6</accession>
<evidence type="ECO:0000256" key="2">
    <source>
        <dbReference type="ARBA" id="ARBA00022679"/>
    </source>
</evidence>
<name>A0ABD4TBL6_9EURY</name>
<evidence type="ECO:0000259" key="4">
    <source>
        <dbReference type="Pfam" id="PF13579"/>
    </source>
</evidence>
<organism evidence="5 6">
    <name type="scientific">Methanoculleus oceani</name>
    <dbReference type="NCBI Taxonomy" id="2184756"/>
    <lineage>
        <taxon>Archaea</taxon>
        <taxon>Methanobacteriati</taxon>
        <taxon>Methanobacteriota</taxon>
        <taxon>Stenosarchaea group</taxon>
        <taxon>Methanomicrobia</taxon>
        <taxon>Methanomicrobiales</taxon>
        <taxon>Methanomicrobiaceae</taxon>
        <taxon>Methanoculleus</taxon>
    </lineage>
</organism>
<dbReference type="Gene3D" id="3.40.50.2000">
    <property type="entry name" value="Glycogen Phosphorylase B"/>
    <property type="match status" value="2"/>
</dbReference>
<keyword evidence="2" id="KW-0808">Transferase</keyword>
<comment type="caution">
    <text evidence="5">The sequence shown here is derived from an EMBL/GenBank/DDBJ whole genome shotgun (WGS) entry which is preliminary data.</text>
</comment>
<dbReference type="PANTHER" id="PTHR12526">
    <property type="entry name" value="GLYCOSYLTRANSFERASE"/>
    <property type="match status" value="1"/>
</dbReference>
<feature type="domain" description="Glycosyl transferase family 1" evidence="3">
    <location>
        <begin position="181"/>
        <end position="344"/>
    </location>
</feature>